<sequence>MEGDDDLPIQVGQWLASFNGREIQVAVNGQCAFLAVLATTVNHDGVSMDNTSEVITDATDLKWHSYTLMMANLRNDVELKLVDPIEECSKLHPEEERSDFVEVAFVMSQNYTHG</sequence>
<gene>
    <name evidence="1" type="ORF">PR002_g15318</name>
</gene>
<evidence type="ECO:0000313" key="2">
    <source>
        <dbReference type="Proteomes" id="UP000435112"/>
    </source>
</evidence>
<dbReference type="OrthoDB" id="128732at2759"/>
<comment type="caution">
    <text evidence="1">The sequence shown here is derived from an EMBL/GenBank/DDBJ whole genome shotgun (WGS) entry which is preliminary data.</text>
</comment>
<reference evidence="1 2" key="1">
    <citation type="submission" date="2018-09" db="EMBL/GenBank/DDBJ databases">
        <title>Genomic investigation of the strawberry pathogen Phytophthora fragariae indicates pathogenicity is determined by transcriptional variation in three key races.</title>
        <authorList>
            <person name="Adams T.M."/>
            <person name="Armitage A.D."/>
            <person name="Sobczyk M.K."/>
            <person name="Bates H.J."/>
            <person name="Dunwell J.M."/>
            <person name="Nellist C.F."/>
            <person name="Harrison R.J."/>
        </authorList>
    </citation>
    <scope>NUCLEOTIDE SEQUENCE [LARGE SCALE GENOMIC DNA]</scope>
    <source>
        <strain evidence="1 2">SCRP324</strain>
    </source>
</reference>
<proteinExistence type="predicted"/>
<protein>
    <recommendedName>
        <fullName evidence="3">OTU domain-containing protein</fullName>
    </recommendedName>
</protein>
<dbReference type="AlphaFoldDB" id="A0A6A3KYI3"/>
<evidence type="ECO:0008006" key="3">
    <source>
        <dbReference type="Google" id="ProtNLM"/>
    </source>
</evidence>
<organism evidence="1 2">
    <name type="scientific">Phytophthora rubi</name>
    <dbReference type="NCBI Taxonomy" id="129364"/>
    <lineage>
        <taxon>Eukaryota</taxon>
        <taxon>Sar</taxon>
        <taxon>Stramenopiles</taxon>
        <taxon>Oomycota</taxon>
        <taxon>Peronosporomycetes</taxon>
        <taxon>Peronosporales</taxon>
        <taxon>Peronosporaceae</taxon>
        <taxon>Phytophthora</taxon>
    </lineage>
</organism>
<name>A0A6A3KYI3_9STRA</name>
<dbReference type="Proteomes" id="UP000435112">
    <property type="component" value="Unassembled WGS sequence"/>
</dbReference>
<accession>A0A6A3KYI3</accession>
<dbReference type="EMBL" id="QXFU01001107">
    <property type="protein sequence ID" value="KAE9010555.1"/>
    <property type="molecule type" value="Genomic_DNA"/>
</dbReference>
<evidence type="ECO:0000313" key="1">
    <source>
        <dbReference type="EMBL" id="KAE9010555.1"/>
    </source>
</evidence>